<reference evidence="1" key="1">
    <citation type="journal article" date="2023" name="Plant Biotechnol. J.">
        <title>Chromosome-level wild Hevea brasiliensis genome provides new tools for genomic-assisted breeding and valuable loci to elevate rubber yield.</title>
        <authorList>
            <person name="Cheng H."/>
            <person name="Song X."/>
            <person name="Hu Y."/>
            <person name="Wu T."/>
            <person name="Yang Q."/>
            <person name="An Z."/>
            <person name="Feng S."/>
            <person name="Deng Z."/>
            <person name="Wu W."/>
            <person name="Zeng X."/>
            <person name="Tu M."/>
            <person name="Wang X."/>
            <person name="Huang H."/>
        </authorList>
    </citation>
    <scope>NUCLEOTIDE SEQUENCE</scope>
    <source>
        <strain evidence="1">MT/VB/25A 57/8</strain>
    </source>
</reference>
<protein>
    <submittedName>
        <fullName evidence="1">Uncharacterized protein</fullName>
    </submittedName>
</protein>
<accession>A0ABQ9NJW6</accession>
<evidence type="ECO:0000313" key="1">
    <source>
        <dbReference type="EMBL" id="KAJ9190644.1"/>
    </source>
</evidence>
<proteinExistence type="predicted"/>
<evidence type="ECO:0000313" key="2">
    <source>
        <dbReference type="Proteomes" id="UP001174677"/>
    </source>
</evidence>
<dbReference type="Proteomes" id="UP001174677">
    <property type="component" value="Chromosome 1"/>
</dbReference>
<comment type="caution">
    <text evidence="1">The sequence shown here is derived from an EMBL/GenBank/DDBJ whole genome shotgun (WGS) entry which is preliminary data.</text>
</comment>
<dbReference type="EMBL" id="JARPOI010000001">
    <property type="protein sequence ID" value="KAJ9190644.1"/>
    <property type="molecule type" value="Genomic_DNA"/>
</dbReference>
<organism evidence="1 2">
    <name type="scientific">Hevea brasiliensis</name>
    <name type="common">Para rubber tree</name>
    <name type="synonym">Siphonia brasiliensis</name>
    <dbReference type="NCBI Taxonomy" id="3981"/>
    <lineage>
        <taxon>Eukaryota</taxon>
        <taxon>Viridiplantae</taxon>
        <taxon>Streptophyta</taxon>
        <taxon>Embryophyta</taxon>
        <taxon>Tracheophyta</taxon>
        <taxon>Spermatophyta</taxon>
        <taxon>Magnoliopsida</taxon>
        <taxon>eudicotyledons</taxon>
        <taxon>Gunneridae</taxon>
        <taxon>Pentapetalae</taxon>
        <taxon>rosids</taxon>
        <taxon>fabids</taxon>
        <taxon>Malpighiales</taxon>
        <taxon>Euphorbiaceae</taxon>
        <taxon>Crotonoideae</taxon>
        <taxon>Micrandreae</taxon>
        <taxon>Hevea</taxon>
    </lineage>
</organism>
<sequence length="167" mass="18966">MHFTGCSLAVSEMAASISNTWEQRGVVIDPFSIQSGAFPFLRCKGSSSSGLWLGDSEEKLTSPFSRILRILTINAIIRSPLDRESQRLLRVFYTRSCLQQFGSRRILFYGSSRYSRGECRFLLEEKLITPDYLDSGLVLRLTKLQISKGSQILLHDSRTPPTQCYFL</sequence>
<keyword evidence="2" id="KW-1185">Reference proteome</keyword>
<gene>
    <name evidence="1" type="ORF">P3X46_001824</name>
</gene>
<name>A0ABQ9NJW6_HEVBR</name>